<dbReference type="EMBL" id="CP123872">
    <property type="protein sequence ID" value="WND02327.1"/>
    <property type="molecule type" value="Genomic_DNA"/>
</dbReference>
<keyword evidence="1" id="KW-1208">Phospholipid metabolism</keyword>
<dbReference type="Pfam" id="PF04608">
    <property type="entry name" value="PgpA"/>
    <property type="match status" value="1"/>
</dbReference>
<reference evidence="4" key="1">
    <citation type="submission" date="2023-04" db="EMBL/GenBank/DDBJ databases">
        <title>Complete genome sequence of Temperatibacter marinus.</title>
        <authorList>
            <person name="Rong J.-C."/>
            <person name="Yi M.-L."/>
            <person name="Zhao Q."/>
        </authorList>
    </citation>
    <scope>NUCLEOTIDE SEQUENCE</scope>
    <source>
        <strain evidence="4">NBRC 110045</strain>
    </source>
</reference>
<keyword evidence="1" id="KW-1003">Cell membrane</keyword>
<dbReference type="InterPro" id="IPR026037">
    <property type="entry name" value="PgpA"/>
</dbReference>
<evidence type="ECO:0000259" key="3">
    <source>
        <dbReference type="Pfam" id="PF04608"/>
    </source>
</evidence>
<keyword evidence="1" id="KW-0595">Phospholipid degradation</keyword>
<dbReference type="GO" id="GO:0009395">
    <property type="term" value="P:phospholipid catabolic process"/>
    <property type="evidence" value="ECO:0007669"/>
    <property type="project" value="UniProtKB-KW"/>
</dbReference>
<dbReference type="PANTHER" id="PTHR36305:SF1">
    <property type="entry name" value="PHOSPHATIDYLGLYCEROPHOSPHATASE A"/>
    <property type="match status" value="1"/>
</dbReference>
<keyword evidence="1" id="KW-0460">Magnesium</keyword>
<name>A0AA52EBJ8_9PROT</name>
<organism evidence="4 5">
    <name type="scientific">Temperatibacter marinus</name>
    <dbReference type="NCBI Taxonomy" id="1456591"/>
    <lineage>
        <taxon>Bacteria</taxon>
        <taxon>Pseudomonadati</taxon>
        <taxon>Pseudomonadota</taxon>
        <taxon>Alphaproteobacteria</taxon>
        <taxon>Kordiimonadales</taxon>
        <taxon>Temperatibacteraceae</taxon>
        <taxon>Temperatibacter</taxon>
    </lineage>
</organism>
<dbReference type="PANTHER" id="PTHR36305">
    <property type="entry name" value="PHOSPHATIDYLGLYCEROPHOSPHATASE A"/>
    <property type="match status" value="1"/>
</dbReference>
<dbReference type="GO" id="GO:0046872">
    <property type="term" value="F:metal ion binding"/>
    <property type="evidence" value="ECO:0007669"/>
    <property type="project" value="UniProtKB-KW"/>
</dbReference>
<keyword evidence="5" id="KW-1185">Reference proteome</keyword>
<protein>
    <recommendedName>
        <fullName evidence="1">Phosphatidylglycerophosphatase A</fullName>
        <ecNumber evidence="1">3.1.3.27</ecNumber>
    </recommendedName>
    <alternativeName>
        <fullName evidence="1">Phosphatidylglycerolphosphate phosphatase A</fullName>
    </alternativeName>
</protein>
<feature type="transmembrane region" description="Helical" evidence="2">
    <location>
        <begin position="45"/>
        <end position="68"/>
    </location>
</feature>
<keyword evidence="1" id="KW-0442">Lipid degradation</keyword>
<comment type="pathway">
    <text evidence="1">Phospholipid metabolism; phosphatidylglycerol biosynthesis; phosphatidylglycerol from CDP-diacylglycerol: step 2/2.</text>
</comment>
<keyword evidence="1" id="KW-0378">Hydrolase</keyword>
<comment type="cofactor">
    <cofactor evidence="1">
        <name>Mg(2+)</name>
        <dbReference type="ChEBI" id="CHEBI:18420"/>
    </cofactor>
</comment>
<keyword evidence="1" id="KW-0443">Lipid metabolism</keyword>
<keyword evidence="1" id="KW-0997">Cell inner membrane</keyword>
<dbReference type="InterPro" id="IPR036681">
    <property type="entry name" value="PgpA-like_sf"/>
</dbReference>
<dbReference type="CDD" id="cd06971">
    <property type="entry name" value="PgpA"/>
    <property type="match status" value="1"/>
</dbReference>
<evidence type="ECO:0000256" key="1">
    <source>
        <dbReference type="PIRNR" id="PIRNR006162"/>
    </source>
</evidence>
<accession>A0AA52EBJ8</accession>
<comment type="function">
    <text evidence="1">Lipid phosphatase which dephosphorylates phosphatidylglycerophosphate (PGP) to phosphatidylglycerol (PG).</text>
</comment>
<feature type="domain" description="YutG/PgpA" evidence="3">
    <location>
        <begin position="20"/>
        <end position="164"/>
    </location>
</feature>
<gene>
    <name evidence="4" type="ORF">QGN29_12285</name>
</gene>
<evidence type="ECO:0000313" key="5">
    <source>
        <dbReference type="Proteomes" id="UP001268683"/>
    </source>
</evidence>
<dbReference type="KEGG" id="tmk:QGN29_12285"/>
<dbReference type="RefSeq" id="WP_310798163.1">
    <property type="nucleotide sequence ID" value="NZ_CP123872.1"/>
</dbReference>
<feature type="transmembrane region" description="Helical" evidence="2">
    <location>
        <begin position="16"/>
        <end position="33"/>
    </location>
</feature>
<evidence type="ECO:0000256" key="2">
    <source>
        <dbReference type="SAM" id="Phobius"/>
    </source>
</evidence>
<dbReference type="Proteomes" id="UP001268683">
    <property type="component" value="Chromosome"/>
</dbReference>
<comment type="catalytic activity">
    <reaction evidence="1">
        <text>a 1,2-diacyl-sn-glycero-3-phospho-(1'-sn-glycero-3'-phosphate) + H2O = a 1,2-diacyl-sn-glycero-3-phospho-(1'-sn-glycerol) + phosphate</text>
        <dbReference type="Rhea" id="RHEA:33751"/>
        <dbReference type="ChEBI" id="CHEBI:15377"/>
        <dbReference type="ChEBI" id="CHEBI:43474"/>
        <dbReference type="ChEBI" id="CHEBI:60110"/>
        <dbReference type="ChEBI" id="CHEBI:64716"/>
        <dbReference type="EC" id="3.1.3.27"/>
    </reaction>
</comment>
<dbReference type="AlphaFoldDB" id="A0AA52EBJ8"/>
<keyword evidence="2" id="KW-1133">Transmembrane helix</keyword>
<dbReference type="EC" id="3.1.3.27" evidence="1"/>
<evidence type="ECO:0000313" key="4">
    <source>
        <dbReference type="EMBL" id="WND02327.1"/>
    </source>
</evidence>
<dbReference type="SUPFAM" id="SSF101307">
    <property type="entry name" value="YutG-like"/>
    <property type="match status" value="1"/>
</dbReference>
<keyword evidence="1" id="KW-0479">Metal-binding</keyword>
<dbReference type="GO" id="GO:0008962">
    <property type="term" value="F:phosphatidylglycerophosphatase activity"/>
    <property type="evidence" value="ECO:0007669"/>
    <property type="project" value="UniProtKB-EC"/>
</dbReference>
<sequence>MAKHSLKNWNNRLKSPAYWWSTFFGIGMIKWAPGTWGSLFGAMAGYGLILLGFDWVMLLAASLVVTLLSVRAIDHIEKETGIHDSGEIVIDEVAGQWIAMIPLTFAGSELTLETIAYSFALFRLFDILKPWPIGWLDKKVSGGFGVMVDDIVAGLMAAFCLYYIL</sequence>
<dbReference type="PIRSF" id="PIRSF006162">
    <property type="entry name" value="PgpA"/>
    <property type="match status" value="1"/>
</dbReference>
<feature type="transmembrane region" description="Helical" evidence="2">
    <location>
        <begin position="144"/>
        <end position="164"/>
    </location>
</feature>
<keyword evidence="1 2" id="KW-0472">Membrane</keyword>
<comment type="subcellular location">
    <subcellularLocation>
        <location evidence="1">Cell inner membrane</location>
        <topology evidence="1">Multi-pass membrane protein</topology>
    </subcellularLocation>
</comment>
<dbReference type="GO" id="GO:0005886">
    <property type="term" value="C:plasma membrane"/>
    <property type="evidence" value="ECO:0007669"/>
    <property type="project" value="UniProtKB-SubCell"/>
</dbReference>
<keyword evidence="1 2" id="KW-0812">Transmembrane</keyword>
<dbReference type="InterPro" id="IPR007686">
    <property type="entry name" value="YutG/PgpA"/>
</dbReference>
<proteinExistence type="predicted"/>